<dbReference type="InterPro" id="IPR013783">
    <property type="entry name" value="Ig-like_fold"/>
</dbReference>
<evidence type="ECO:0000256" key="1">
    <source>
        <dbReference type="ARBA" id="ARBA00022729"/>
    </source>
</evidence>
<dbReference type="SMART" id="SM00409">
    <property type="entry name" value="IG"/>
    <property type="match status" value="1"/>
</dbReference>
<feature type="domain" description="Ig-like" evidence="6">
    <location>
        <begin position="23"/>
        <end position="131"/>
    </location>
</feature>
<dbReference type="Gene3D" id="2.60.40.10">
    <property type="entry name" value="Immunoglobulins"/>
    <property type="match status" value="1"/>
</dbReference>
<evidence type="ECO:0000256" key="3">
    <source>
        <dbReference type="ARBA" id="ARBA00023170"/>
    </source>
</evidence>
<evidence type="ECO:0000313" key="7">
    <source>
        <dbReference type="Ensembl" id="ENSPKIP00000009227.1"/>
    </source>
</evidence>
<dbReference type="Ensembl" id="ENSPKIT00000033331.1">
    <property type="protein sequence ID" value="ENSPKIP00000009227.1"/>
    <property type="gene ID" value="ENSPKIG00000024421.1"/>
</dbReference>
<evidence type="ECO:0000259" key="6">
    <source>
        <dbReference type="PROSITE" id="PS50835"/>
    </source>
</evidence>
<dbReference type="InterPro" id="IPR013106">
    <property type="entry name" value="Ig_V-set"/>
</dbReference>
<dbReference type="PANTHER" id="PTHR19367">
    <property type="entry name" value="T-CELL RECEPTOR ALPHA CHAIN V REGION"/>
    <property type="match status" value="1"/>
</dbReference>
<dbReference type="PROSITE" id="PS50835">
    <property type="entry name" value="IG_LIKE"/>
    <property type="match status" value="1"/>
</dbReference>
<evidence type="ECO:0000313" key="8">
    <source>
        <dbReference type="Proteomes" id="UP000261540"/>
    </source>
</evidence>
<dbReference type="Pfam" id="PF07686">
    <property type="entry name" value="V-set"/>
    <property type="match status" value="1"/>
</dbReference>
<keyword evidence="8" id="KW-1185">Reference proteome</keyword>
<keyword evidence="3" id="KW-0675">Receptor</keyword>
<reference evidence="7" key="2">
    <citation type="submission" date="2025-09" db="UniProtKB">
        <authorList>
            <consortium name="Ensembl"/>
        </authorList>
    </citation>
    <scope>IDENTIFICATION</scope>
</reference>
<dbReference type="Proteomes" id="UP000261540">
    <property type="component" value="Unplaced"/>
</dbReference>
<evidence type="ECO:0000256" key="5">
    <source>
        <dbReference type="ARBA" id="ARBA00043266"/>
    </source>
</evidence>
<dbReference type="InterPro" id="IPR051287">
    <property type="entry name" value="TCR_variable_region"/>
</dbReference>
<dbReference type="PANTHER" id="PTHR19367:SF18">
    <property type="entry name" value="T CELL RECEPTOR ALPHA VARIABLE 16"/>
    <property type="match status" value="1"/>
</dbReference>
<dbReference type="InterPro" id="IPR003599">
    <property type="entry name" value="Ig_sub"/>
</dbReference>
<name>A0A3B3QRE2_9TELE</name>
<sequence>FQSSRCSGIKLVIVVTSVRGADNAVNQSTADVIVYEGASVTLNCTYKTTYPNHFLFWYIQYPNDSPKLLQRAVENPKTNHPVFRLSAEPNKDNKRVDLELSSAEVTDSAVYYCALRPTVTGNSLTLYKNLTLGIMLKVLRRDSMPVWTKVQRLYL</sequence>
<proteinExistence type="predicted"/>
<evidence type="ECO:0000256" key="4">
    <source>
        <dbReference type="ARBA" id="ARBA00023319"/>
    </source>
</evidence>
<protein>
    <submittedName>
        <fullName evidence="7">T cell receptor alpha variable 18</fullName>
    </submittedName>
</protein>
<dbReference type="GeneTree" id="ENSGT00940000163502"/>
<dbReference type="InterPro" id="IPR007110">
    <property type="entry name" value="Ig-like_dom"/>
</dbReference>
<reference evidence="7" key="1">
    <citation type="submission" date="2025-08" db="UniProtKB">
        <authorList>
            <consortium name="Ensembl"/>
        </authorList>
    </citation>
    <scope>IDENTIFICATION</scope>
</reference>
<dbReference type="SUPFAM" id="SSF48726">
    <property type="entry name" value="Immunoglobulin"/>
    <property type="match status" value="1"/>
</dbReference>
<dbReference type="InterPro" id="IPR036179">
    <property type="entry name" value="Ig-like_dom_sf"/>
</dbReference>
<evidence type="ECO:0000256" key="2">
    <source>
        <dbReference type="ARBA" id="ARBA00023130"/>
    </source>
</evidence>
<keyword evidence="5" id="KW-1279">T cell receptor</keyword>
<keyword evidence="4" id="KW-0393">Immunoglobulin domain</keyword>
<accession>A0A3B3QRE2</accession>
<dbReference type="SMART" id="SM00406">
    <property type="entry name" value="IGv"/>
    <property type="match status" value="1"/>
</dbReference>
<keyword evidence="2" id="KW-1064">Adaptive immunity</keyword>
<organism evidence="7 8">
    <name type="scientific">Paramormyrops kingsleyae</name>
    <dbReference type="NCBI Taxonomy" id="1676925"/>
    <lineage>
        <taxon>Eukaryota</taxon>
        <taxon>Metazoa</taxon>
        <taxon>Chordata</taxon>
        <taxon>Craniata</taxon>
        <taxon>Vertebrata</taxon>
        <taxon>Euteleostomi</taxon>
        <taxon>Actinopterygii</taxon>
        <taxon>Neopterygii</taxon>
        <taxon>Teleostei</taxon>
        <taxon>Osteoglossocephala</taxon>
        <taxon>Osteoglossomorpha</taxon>
        <taxon>Osteoglossiformes</taxon>
        <taxon>Mormyridae</taxon>
        <taxon>Paramormyrops</taxon>
    </lineage>
</organism>
<dbReference type="GO" id="GO:0042101">
    <property type="term" value="C:T cell receptor complex"/>
    <property type="evidence" value="ECO:0007669"/>
    <property type="project" value="UniProtKB-KW"/>
</dbReference>
<keyword evidence="1" id="KW-0732">Signal</keyword>
<dbReference type="GO" id="GO:0002250">
    <property type="term" value="P:adaptive immune response"/>
    <property type="evidence" value="ECO:0007669"/>
    <property type="project" value="UniProtKB-KW"/>
</dbReference>
<keyword evidence="5" id="KW-0391">Immunity</keyword>
<dbReference type="AlphaFoldDB" id="A0A3B3QRE2"/>